<feature type="region of interest" description="Disordered" evidence="1">
    <location>
        <begin position="59"/>
        <end position="81"/>
    </location>
</feature>
<sequence>MDGPCNPKPYRVVSVCLDGQLIKDSTEQLPVGGVSANPAMQIVMGSVFHQQTLSCMISLNRTQRDTDQQSNKQSDKNKRDQ</sequence>
<gene>
    <name evidence="2" type="ORF">DFA_10117</name>
</gene>
<dbReference type="RefSeq" id="XP_004352003.1">
    <property type="nucleotide sequence ID" value="XM_004351951.1"/>
</dbReference>
<dbReference type="Proteomes" id="UP000007797">
    <property type="component" value="Unassembled WGS sequence"/>
</dbReference>
<proteinExistence type="predicted"/>
<dbReference type="KEGG" id="dfa:DFA_10117"/>
<name>F4Q9B4_CACFS</name>
<feature type="compositionally biased region" description="Basic and acidic residues" evidence="1">
    <location>
        <begin position="62"/>
        <end position="81"/>
    </location>
</feature>
<dbReference type="GeneID" id="14867161"/>
<dbReference type="AlphaFoldDB" id="F4Q9B4"/>
<evidence type="ECO:0000313" key="3">
    <source>
        <dbReference type="Proteomes" id="UP000007797"/>
    </source>
</evidence>
<keyword evidence="3" id="KW-1185">Reference proteome</keyword>
<evidence type="ECO:0000313" key="2">
    <source>
        <dbReference type="EMBL" id="EGG15283.1"/>
    </source>
</evidence>
<protein>
    <submittedName>
        <fullName evidence="2">Uncharacterized protein</fullName>
    </submittedName>
</protein>
<dbReference type="EMBL" id="GL883026">
    <property type="protein sequence ID" value="EGG15283.1"/>
    <property type="molecule type" value="Genomic_DNA"/>
</dbReference>
<reference evidence="3" key="1">
    <citation type="journal article" date="2011" name="Genome Res.">
        <title>Phylogeny-wide analysis of social amoeba genomes highlights ancient origins for complex intercellular communication.</title>
        <authorList>
            <person name="Heidel A.J."/>
            <person name="Lawal H.M."/>
            <person name="Felder M."/>
            <person name="Schilde C."/>
            <person name="Helps N.R."/>
            <person name="Tunggal B."/>
            <person name="Rivero F."/>
            <person name="John U."/>
            <person name="Schleicher M."/>
            <person name="Eichinger L."/>
            <person name="Platzer M."/>
            <person name="Noegel A.A."/>
            <person name="Schaap P."/>
            <person name="Gloeckner G."/>
        </authorList>
    </citation>
    <scope>NUCLEOTIDE SEQUENCE [LARGE SCALE GENOMIC DNA]</scope>
    <source>
        <strain evidence="3">SH3</strain>
    </source>
</reference>
<organism evidence="2 3">
    <name type="scientific">Cavenderia fasciculata</name>
    <name type="common">Slime mold</name>
    <name type="synonym">Dictyostelium fasciculatum</name>
    <dbReference type="NCBI Taxonomy" id="261658"/>
    <lineage>
        <taxon>Eukaryota</taxon>
        <taxon>Amoebozoa</taxon>
        <taxon>Evosea</taxon>
        <taxon>Eumycetozoa</taxon>
        <taxon>Dictyostelia</taxon>
        <taxon>Acytosteliales</taxon>
        <taxon>Cavenderiaceae</taxon>
        <taxon>Cavenderia</taxon>
    </lineage>
</organism>
<evidence type="ECO:0000256" key="1">
    <source>
        <dbReference type="SAM" id="MobiDB-lite"/>
    </source>
</evidence>
<accession>F4Q9B4</accession>